<keyword evidence="1" id="KW-0732">Signal</keyword>
<name>A0ABY4UAW4_9SPHN</name>
<reference evidence="2 3" key="1">
    <citation type="submission" date="2022-06" db="EMBL/GenBank/DDBJ databases">
        <authorList>
            <person name="Liu G."/>
        </authorList>
    </citation>
    <scope>NUCLEOTIDE SEQUENCE [LARGE SCALE GENOMIC DNA]</scope>
    <source>
        <strain evidence="2 3">E4</strain>
        <plasmid evidence="2 3">plas2</plasmid>
    </source>
</reference>
<evidence type="ECO:0000313" key="3">
    <source>
        <dbReference type="Proteomes" id="UP001056619"/>
    </source>
</evidence>
<accession>A0ABY4UAW4</accession>
<geneLocation type="plasmid" evidence="2 3">
    <name>plas2</name>
</geneLocation>
<evidence type="ECO:0000313" key="2">
    <source>
        <dbReference type="EMBL" id="USA63234.1"/>
    </source>
</evidence>
<feature type="chain" id="PRO_5045150003" evidence="1">
    <location>
        <begin position="20"/>
        <end position="272"/>
    </location>
</feature>
<protein>
    <submittedName>
        <fullName evidence="2">Uncharacterized protein</fullName>
    </submittedName>
</protein>
<proteinExistence type="predicted"/>
<gene>
    <name evidence="2" type="ORF">NCF85_16745</name>
</gene>
<keyword evidence="2" id="KW-0614">Plasmid</keyword>
<organism evidence="2 3">
    <name type="scientific">Qipengyuania citrea</name>
    <dbReference type="NCBI Taxonomy" id="225971"/>
    <lineage>
        <taxon>Bacteria</taxon>
        <taxon>Pseudomonadati</taxon>
        <taxon>Pseudomonadota</taxon>
        <taxon>Alphaproteobacteria</taxon>
        <taxon>Sphingomonadales</taxon>
        <taxon>Erythrobacteraceae</taxon>
        <taxon>Qipengyuania</taxon>
    </lineage>
</organism>
<keyword evidence="3" id="KW-1185">Reference proteome</keyword>
<feature type="signal peptide" evidence="1">
    <location>
        <begin position="1"/>
        <end position="19"/>
    </location>
</feature>
<dbReference type="Proteomes" id="UP001056619">
    <property type="component" value="Plasmid plas2"/>
</dbReference>
<sequence>MVHKFLSSILLVLSIPAMAQSNSPPPSEAQIQDFMAGIPAVQEVPYEINVNWRGVSRPIHREHMTYHFRREDVVAYRFIRDRKPRDGRGQALGETALTGFTEECAAKGGYLEPTNQRSFEATLQYLFADSADLLWHKRLSPADPFFDLVICSASPDRSLGALTVTRDHLTHQTAIVLFAPSAVVTQADLDRQRAAMEARGRREAALRQQETDRLPQWRQSIANGSETACGPVLSTNGDLVEVVDTRTRQPRWYRRDELLPAVRLDGELNACR</sequence>
<evidence type="ECO:0000256" key="1">
    <source>
        <dbReference type="SAM" id="SignalP"/>
    </source>
</evidence>
<dbReference type="RefSeq" id="WP_301643310.1">
    <property type="nucleotide sequence ID" value="NZ_CP098496.1"/>
</dbReference>
<dbReference type="EMBL" id="CP098496">
    <property type="protein sequence ID" value="USA63234.1"/>
    <property type="molecule type" value="Genomic_DNA"/>
</dbReference>